<dbReference type="PROSITE" id="PS50888">
    <property type="entry name" value="BHLH"/>
    <property type="match status" value="1"/>
</dbReference>
<keyword evidence="2" id="KW-0805">Transcription regulation</keyword>
<name>A0AA35YZH2_LACSI</name>
<keyword evidence="7" id="KW-1185">Reference proteome</keyword>
<evidence type="ECO:0000313" key="6">
    <source>
        <dbReference type="EMBL" id="CAI9282752.1"/>
    </source>
</evidence>
<protein>
    <recommendedName>
        <fullName evidence="5">BHLH domain-containing protein</fullName>
    </recommendedName>
</protein>
<dbReference type="InterPro" id="IPR011598">
    <property type="entry name" value="bHLH_dom"/>
</dbReference>
<evidence type="ECO:0000256" key="1">
    <source>
        <dbReference type="ARBA" id="ARBA00004123"/>
    </source>
</evidence>
<dbReference type="SUPFAM" id="SSF47459">
    <property type="entry name" value="HLH, helix-loop-helix DNA-binding domain"/>
    <property type="match status" value="1"/>
</dbReference>
<dbReference type="PANTHER" id="PTHR45959:SF35">
    <property type="entry name" value="MYC-TYPE, BASIC HELIX-LOOP-HELIX (BHLH) DOMAIN-CONTAINING PROTEIN-RELATED"/>
    <property type="match status" value="1"/>
</dbReference>
<evidence type="ECO:0000256" key="3">
    <source>
        <dbReference type="ARBA" id="ARBA00023163"/>
    </source>
</evidence>
<reference evidence="6" key="1">
    <citation type="submission" date="2023-04" db="EMBL/GenBank/DDBJ databases">
        <authorList>
            <person name="Vijverberg K."/>
            <person name="Xiong W."/>
            <person name="Schranz E."/>
        </authorList>
    </citation>
    <scope>NUCLEOTIDE SEQUENCE</scope>
</reference>
<keyword evidence="3" id="KW-0804">Transcription</keyword>
<dbReference type="Gene3D" id="4.10.280.10">
    <property type="entry name" value="Helix-loop-helix DNA-binding domain"/>
    <property type="match status" value="1"/>
</dbReference>
<dbReference type="SMART" id="SM00353">
    <property type="entry name" value="HLH"/>
    <property type="match status" value="1"/>
</dbReference>
<comment type="subcellular location">
    <subcellularLocation>
        <location evidence="1">Nucleus</location>
    </subcellularLocation>
</comment>
<dbReference type="Proteomes" id="UP001177003">
    <property type="component" value="Chromosome 4"/>
</dbReference>
<dbReference type="PANTHER" id="PTHR45959">
    <property type="entry name" value="BHLH TRANSCRIPTION FACTOR"/>
    <property type="match status" value="1"/>
</dbReference>
<organism evidence="6 7">
    <name type="scientific">Lactuca saligna</name>
    <name type="common">Willowleaf lettuce</name>
    <dbReference type="NCBI Taxonomy" id="75948"/>
    <lineage>
        <taxon>Eukaryota</taxon>
        <taxon>Viridiplantae</taxon>
        <taxon>Streptophyta</taxon>
        <taxon>Embryophyta</taxon>
        <taxon>Tracheophyta</taxon>
        <taxon>Spermatophyta</taxon>
        <taxon>Magnoliopsida</taxon>
        <taxon>eudicotyledons</taxon>
        <taxon>Gunneridae</taxon>
        <taxon>Pentapetalae</taxon>
        <taxon>asterids</taxon>
        <taxon>campanulids</taxon>
        <taxon>Asterales</taxon>
        <taxon>Asteraceae</taxon>
        <taxon>Cichorioideae</taxon>
        <taxon>Cichorieae</taxon>
        <taxon>Lactucinae</taxon>
        <taxon>Lactuca</taxon>
    </lineage>
</organism>
<evidence type="ECO:0000256" key="4">
    <source>
        <dbReference type="ARBA" id="ARBA00023242"/>
    </source>
</evidence>
<dbReference type="InterPro" id="IPR036638">
    <property type="entry name" value="HLH_DNA-bd_sf"/>
</dbReference>
<dbReference type="GO" id="GO:0005634">
    <property type="term" value="C:nucleus"/>
    <property type="evidence" value="ECO:0007669"/>
    <property type="project" value="UniProtKB-SubCell"/>
</dbReference>
<proteinExistence type="predicted"/>
<keyword evidence="4" id="KW-0539">Nucleus</keyword>
<dbReference type="EMBL" id="OX465080">
    <property type="protein sequence ID" value="CAI9282752.1"/>
    <property type="molecule type" value="Genomic_DNA"/>
</dbReference>
<dbReference type="AlphaFoldDB" id="A0AA35YZH2"/>
<evidence type="ECO:0000259" key="5">
    <source>
        <dbReference type="PROSITE" id="PS50888"/>
    </source>
</evidence>
<dbReference type="InterPro" id="IPR052610">
    <property type="entry name" value="bHLH_transcription_regulator"/>
</dbReference>
<evidence type="ECO:0000313" key="7">
    <source>
        <dbReference type="Proteomes" id="UP001177003"/>
    </source>
</evidence>
<gene>
    <name evidence="6" type="ORF">LSALG_LOCUS22376</name>
</gene>
<evidence type="ECO:0000256" key="2">
    <source>
        <dbReference type="ARBA" id="ARBA00023015"/>
    </source>
</evidence>
<dbReference type="GO" id="GO:0046983">
    <property type="term" value="F:protein dimerization activity"/>
    <property type="evidence" value="ECO:0007669"/>
    <property type="project" value="InterPro"/>
</dbReference>
<feature type="domain" description="BHLH" evidence="5">
    <location>
        <begin position="124"/>
        <end position="173"/>
    </location>
</feature>
<accession>A0AA35YZH2</accession>
<sequence>MDMSPVWLSEIEIENTDQICNLYETINNFSVDSFSSQHYTEKNQSSHSQHCEIKLPKVEETHSNITRQSLTFEPILATSLPSSNTFTISFGDLKPKKEIFHLHDSFGYEASDATKFTTISKNPVQTQDHVLAERKKRERLNQQFISLSALLPNPKKMDKASVLEDASNYIKELQNRVKELEGLSPDIEVVMKGRTVFVRIQCQKKCSSLVKALTQMQKLGLSIISSCAMPFAKSTLLINIVAQIEDEFGVTSTELVKHLQLAVEL</sequence>
<dbReference type="Pfam" id="PF00010">
    <property type="entry name" value="HLH"/>
    <property type="match status" value="1"/>
</dbReference>